<dbReference type="PROSITE" id="PS00109">
    <property type="entry name" value="PROTEIN_KINASE_TYR"/>
    <property type="match status" value="1"/>
</dbReference>
<dbReference type="PANTHER" id="PTHR24056">
    <property type="entry name" value="CELL DIVISION PROTEIN KINASE"/>
    <property type="match status" value="1"/>
</dbReference>
<evidence type="ECO:0000256" key="1">
    <source>
        <dbReference type="ARBA" id="ARBA00022741"/>
    </source>
</evidence>
<dbReference type="InParanoid" id="A0A0G4H7Z4"/>
<feature type="compositionally biased region" description="Basic and acidic residues" evidence="7">
    <location>
        <begin position="741"/>
        <end position="768"/>
    </location>
</feature>
<keyword evidence="2" id="KW-0067">ATP-binding</keyword>
<feature type="region of interest" description="Disordered" evidence="7">
    <location>
        <begin position="627"/>
        <end position="768"/>
    </location>
</feature>
<gene>
    <name evidence="9" type="ORF">Vbra_19820</name>
</gene>
<evidence type="ECO:0000313" key="9">
    <source>
        <dbReference type="EMBL" id="CEM39891.1"/>
    </source>
</evidence>
<dbReference type="VEuPathDB" id="CryptoDB:Vbra_19820"/>
<feature type="compositionally biased region" description="Polar residues" evidence="7">
    <location>
        <begin position="662"/>
        <end position="679"/>
    </location>
</feature>
<dbReference type="InterPro" id="IPR050108">
    <property type="entry name" value="CDK"/>
</dbReference>
<evidence type="ECO:0000259" key="8">
    <source>
        <dbReference type="PROSITE" id="PS50011"/>
    </source>
</evidence>
<dbReference type="Proteomes" id="UP000041254">
    <property type="component" value="Unassembled WGS sequence"/>
</dbReference>
<feature type="compositionally biased region" description="Low complexity" evidence="7">
    <location>
        <begin position="66"/>
        <end position="75"/>
    </location>
</feature>
<protein>
    <recommendedName>
        <fullName evidence="4">Cyclin-dependent kinase 2 homolog</fullName>
    </recommendedName>
    <alternativeName>
        <fullName evidence="5">Cell division control protein 2 homolog</fullName>
    </alternativeName>
    <alternativeName>
        <fullName evidence="6">cdc2-related kinase 2</fullName>
    </alternativeName>
</protein>
<evidence type="ECO:0000256" key="2">
    <source>
        <dbReference type="ARBA" id="ARBA00022840"/>
    </source>
</evidence>
<comment type="subunit">
    <text evidence="3">May form a complex composed of at least the catalytic subunit CRK2 and a cyclin.</text>
</comment>
<dbReference type="InterPro" id="IPR000719">
    <property type="entry name" value="Prot_kinase_dom"/>
</dbReference>
<feature type="compositionally biased region" description="Pro residues" evidence="7">
    <location>
        <begin position="369"/>
        <end position="386"/>
    </location>
</feature>
<feature type="compositionally biased region" description="Basic and acidic residues" evidence="7">
    <location>
        <begin position="29"/>
        <end position="39"/>
    </location>
</feature>
<evidence type="ECO:0000256" key="4">
    <source>
        <dbReference type="ARBA" id="ARBA00039612"/>
    </source>
</evidence>
<dbReference type="OrthoDB" id="429335at2759"/>
<dbReference type="InterPro" id="IPR011009">
    <property type="entry name" value="Kinase-like_dom_sf"/>
</dbReference>
<dbReference type="SMART" id="SM00220">
    <property type="entry name" value="S_TKc"/>
    <property type="match status" value="1"/>
</dbReference>
<dbReference type="PhylomeDB" id="A0A0G4H7Z4"/>
<dbReference type="Gene3D" id="1.10.510.10">
    <property type="entry name" value="Transferase(Phosphotransferase) domain 1"/>
    <property type="match status" value="1"/>
</dbReference>
<dbReference type="GO" id="GO:0004674">
    <property type="term" value="F:protein serine/threonine kinase activity"/>
    <property type="evidence" value="ECO:0007669"/>
    <property type="project" value="TreeGrafter"/>
</dbReference>
<dbReference type="Pfam" id="PF00069">
    <property type="entry name" value="Pkinase"/>
    <property type="match status" value="1"/>
</dbReference>
<accession>A0A0G4H7Z4</accession>
<dbReference type="AlphaFoldDB" id="A0A0G4H7Z4"/>
<evidence type="ECO:0000313" key="10">
    <source>
        <dbReference type="Proteomes" id="UP000041254"/>
    </source>
</evidence>
<sequence>MKCWAGGMNDFANLQKGLAGGKRALYEDKNTEEGGHDPLADNLRGSRRVSKSRSYASSDAKGGLGTTATSSSLSSPIGPHRPSHSHEKHTQLPANTATPAVSTPAGVGQAILSGRRGDYGLEGMHMQMLPTLADPVKATLVDEEDSPAMYHDLLGLSEWRHGKFDLREIKCLMRQLLEGLQHCHQHHIIHRDITTSNLLLTKQGELQLGDFGLARGTPPTENTLWYRPPELLLGSVNYGTAVDIWCVLAELMTGKPLFNGESDKHMLDMIFRVRLTDRPIDRTAVRRPDSMTWSEAVRLPEWEKHRPERHFPRTIRNRFRGLDETGVDLLDKMLTLDPECRVTASAALEHPFFTHSTPLPCQPSDIKLPEPPRIPSDPSQPLPPLPVHMSAPHHHEEEDSIVPPIHPDEAMQMVSEVAEQADGSLSRPDGGWREEVGAGLKQGMPHHRVFCVRMRSDHCAVSAPWCPPYRHGPLCVYLADGREAGDPSAPTSVSPEEKRHIETAVLATMKQACEEGHPDETGSRRVNLGTIVEKVMDELMDRGVVVGGHPRTIIMLSAEKLLLSDVSYDGSASVVSCKWGALAGGLTREVPGELTLRFYFVRWNPFSSTTDSSASFVSADAPTTINTIALTPPPSPPPPIAHSSVQKATERRDKRRPEEPSRQSTRLLDTDFPQQQGKASSPLGSSSPFLLSANLRSAIGTPGGPTRSADTKGTARGRMHNDDGSDGEDGGDAHKRHSRPKKGDSRDATPDLVERRQDETLKRMDPNRKKMKAMLRAMREMCAHDQLVAEDQRKAVQFKEEDLQLLSQLPTPCFPDLSLMDGLLFRHALQACVVHGAAGSLEALLRETLVKPTEKDKKRLAVGEVRAMKDGKVLQWSDLSLGTLDPSCPYRDEPLSPVTEDYVPSPLVVQAVVAKAPIHIMRTLLAYNADVNARGHAGQRKMTDCKISYNTSAVGAAALWHRPDLLRFLLREAGADPSVPAIATFESEHGPPIIAPRDLLQLVCFGPPPIAAVGAQPLEVRQQQALATIEVLDAEGLIKHGGSGSGIFDINSRD</sequence>
<feature type="compositionally biased region" description="Pro residues" evidence="7">
    <location>
        <begin position="631"/>
        <end position="640"/>
    </location>
</feature>
<name>A0A0G4H7Z4_VITBC</name>
<evidence type="ECO:0000256" key="7">
    <source>
        <dbReference type="SAM" id="MobiDB-lite"/>
    </source>
</evidence>
<dbReference type="SUPFAM" id="SSF56112">
    <property type="entry name" value="Protein kinase-like (PK-like)"/>
    <property type="match status" value="1"/>
</dbReference>
<keyword evidence="10" id="KW-1185">Reference proteome</keyword>
<reference evidence="9 10" key="1">
    <citation type="submission" date="2014-11" db="EMBL/GenBank/DDBJ databases">
        <authorList>
            <person name="Zhu J."/>
            <person name="Qi W."/>
            <person name="Song R."/>
        </authorList>
    </citation>
    <scope>NUCLEOTIDE SEQUENCE [LARGE SCALE GENOMIC DNA]</scope>
</reference>
<feature type="region of interest" description="Disordered" evidence="7">
    <location>
        <begin position="29"/>
        <end position="91"/>
    </location>
</feature>
<dbReference type="EMBL" id="CDMY01001057">
    <property type="protein sequence ID" value="CEM39891.1"/>
    <property type="molecule type" value="Genomic_DNA"/>
</dbReference>
<dbReference type="STRING" id="1169540.A0A0G4H7Z4"/>
<dbReference type="PROSITE" id="PS50011">
    <property type="entry name" value="PROTEIN_KINASE_DOM"/>
    <property type="match status" value="1"/>
</dbReference>
<dbReference type="GO" id="GO:0005524">
    <property type="term" value="F:ATP binding"/>
    <property type="evidence" value="ECO:0007669"/>
    <property type="project" value="UniProtKB-KW"/>
</dbReference>
<proteinExistence type="predicted"/>
<feature type="compositionally biased region" description="Basic and acidic residues" evidence="7">
    <location>
        <begin position="648"/>
        <end position="661"/>
    </location>
</feature>
<evidence type="ECO:0000256" key="3">
    <source>
        <dbReference type="ARBA" id="ARBA00038543"/>
    </source>
</evidence>
<evidence type="ECO:0000256" key="6">
    <source>
        <dbReference type="ARBA" id="ARBA00042858"/>
    </source>
</evidence>
<feature type="domain" description="Protein kinase" evidence="8">
    <location>
        <begin position="11"/>
        <end position="353"/>
    </location>
</feature>
<dbReference type="GO" id="GO:0005634">
    <property type="term" value="C:nucleus"/>
    <property type="evidence" value="ECO:0007669"/>
    <property type="project" value="TreeGrafter"/>
</dbReference>
<feature type="region of interest" description="Disordered" evidence="7">
    <location>
        <begin position="366"/>
        <end position="398"/>
    </location>
</feature>
<keyword evidence="1" id="KW-0547">Nucleotide-binding</keyword>
<dbReference type="InterPro" id="IPR008266">
    <property type="entry name" value="Tyr_kinase_AS"/>
</dbReference>
<organism evidence="9 10">
    <name type="scientific">Vitrella brassicaformis (strain CCMP3155)</name>
    <dbReference type="NCBI Taxonomy" id="1169540"/>
    <lineage>
        <taxon>Eukaryota</taxon>
        <taxon>Sar</taxon>
        <taxon>Alveolata</taxon>
        <taxon>Colpodellida</taxon>
        <taxon>Vitrellaceae</taxon>
        <taxon>Vitrella</taxon>
    </lineage>
</organism>
<feature type="compositionally biased region" description="Low complexity" evidence="7">
    <location>
        <begin position="680"/>
        <end position="692"/>
    </location>
</feature>
<evidence type="ECO:0000256" key="5">
    <source>
        <dbReference type="ARBA" id="ARBA00041902"/>
    </source>
</evidence>